<proteinExistence type="predicted"/>
<dbReference type="Proteomes" id="UP000473008">
    <property type="component" value="Unassembled WGS sequence"/>
</dbReference>
<evidence type="ECO:0000313" key="2">
    <source>
        <dbReference type="Proteomes" id="UP000473008"/>
    </source>
</evidence>
<comment type="caution">
    <text evidence="1">The sequence shown here is derived from an EMBL/GenBank/DDBJ whole genome shotgun (WGS) entry which is preliminary data.</text>
</comment>
<dbReference type="RefSeq" id="WP_165011647.1">
    <property type="nucleotide sequence ID" value="NZ_JAALDL010000001.1"/>
</dbReference>
<reference evidence="1 2" key="1">
    <citation type="submission" date="2020-02" db="EMBL/GenBank/DDBJ databases">
        <title>The draft genome of Grimontia sedimenta sp. nov., isolated from benthic sediments near coral reefs south of Kuwait.</title>
        <authorList>
            <person name="Mahmoud H.M."/>
            <person name="Jose L."/>
            <person name="Eapen S."/>
        </authorList>
    </citation>
    <scope>NUCLEOTIDE SEQUENCE [LARGE SCALE GENOMIC DNA]</scope>
    <source>
        <strain evidence="1 2">S25</strain>
    </source>
</reference>
<dbReference type="AlphaFoldDB" id="A0A6M1RKC1"/>
<protein>
    <submittedName>
        <fullName evidence="1">Uncharacterized protein</fullName>
    </submittedName>
</protein>
<evidence type="ECO:0000313" key="1">
    <source>
        <dbReference type="EMBL" id="NGN96577.1"/>
    </source>
</evidence>
<accession>A0A6M1RKC1</accession>
<organism evidence="1 2">
    <name type="scientific">Grimontia sedimenti</name>
    <dbReference type="NCBI Taxonomy" id="2711294"/>
    <lineage>
        <taxon>Bacteria</taxon>
        <taxon>Pseudomonadati</taxon>
        <taxon>Pseudomonadota</taxon>
        <taxon>Gammaproteobacteria</taxon>
        <taxon>Vibrionales</taxon>
        <taxon>Vibrionaceae</taxon>
        <taxon>Grimontia</taxon>
    </lineage>
</organism>
<sequence length="260" mass="29696">MLSNKVLEWMNKTGFPLEMKTALSFRKQSFDVYQSHYYKDFESDKSREIDVLALHIDQNSTGIVDIAYVMECKASKKPWVVLKGDTLSDSYHRLNSFCIASDAGREAFADKLVNGELSYIRDYTEKSKYAGYDFRQAMGGDHDPAYGAAVGVIKACLGYIKDRTCNMPDRLCYCFPVIVVDSPLFECSLNQDGELELQEVQRSCFQFSSYHPERVSTTVTVITKSELDKFSSEAEMVAESIRHEFAAKERELFEKLCKRT</sequence>
<name>A0A6M1RKC1_9GAMM</name>
<keyword evidence="2" id="KW-1185">Reference proteome</keyword>
<gene>
    <name evidence="1" type="ORF">G5S52_02575</name>
</gene>
<dbReference type="EMBL" id="JAALDL010000001">
    <property type="protein sequence ID" value="NGN96577.1"/>
    <property type="molecule type" value="Genomic_DNA"/>
</dbReference>